<keyword evidence="3" id="KW-1185">Reference proteome</keyword>
<organism evidence="2 3">
    <name type="scientific">Junco hyemalis</name>
    <name type="common">Dark-eyed junco</name>
    <dbReference type="NCBI Taxonomy" id="40217"/>
    <lineage>
        <taxon>Eukaryota</taxon>
        <taxon>Metazoa</taxon>
        <taxon>Chordata</taxon>
        <taxon>Craniata</taxon>
        <taxon>Vertebrata</taxon>
        <taxon>Euteleostomi</taxon>
        <taxon>Archelosauria</taxon>
        <taxon>Archosauria</taxon>
        <taxon>Dinosauria</taxon>
        <taxon>Saurischia</taxon>
        <taxon>Theropoda</taxon>
        <taxon>Coelurosauria</taxon>
        <taxon>Aves</taxon>
        <taxon>Neognathae</taxon>
        <taxon>Neoaves</taxon>
        <taxon>Telluraves</taxon>
        <taxon>Australaves</taxon>
        <taxon>Passeriformes</taxon>
        <taxon>Passerellidae</taxon>
        <taxon>Junco</taxon>
    </lineage>
</organism>
<evidence type="ECO:0000259" key="1">
    <source>
        <dbReference type="Pfam" id="PF23469"/>
    </source>
</evidence>
<dbReference type="AlphaFoldDB" id="A0A8C5J1P6"/>
<accession>A0A8C5J1P6</accession>
<evidence type="ECO:0000313" key="3">
    <source>
        <dbReference type="Proteomes" id="UP000694408"/>
    </source>
</evidence>
<dbReference type="Pfam" id="PF23469">
    <property type="entry name" value="KH_12"/>
    <property type="match status" value="1"/>
</dbReference>
<dbReference type="Proteomes" id="UP000694408">
    <property type="component" value="Unplaced"/>
</dbReference>
<name>A0A8C5J1P6_JUNHY</name>
<sequence>MSVPVCPCMSLGVPRSPWVSQSDPVCPWLYPSVPVGVPVCPSLASTLLTINNFWGFLQEHCLCFGFLCVPSLLLADVSLVFINFLQISRLSGAAVSTRGRFMTAEEKAKVGPGDRPLYLHVQGQTRELVDSECKIFWFFSPCL</sequence>
<reference evidence="2" key="2">
    <citation type="submission" date="2025-09" db="UniProtKB">
        <authorList>
            <consortium name="Ensembl"/>
        </authorList>
    </citation>
    <scope>IDENTIFICATION</scope>
</reference>
<proteinExistence type="predicted"/>
<protein>
    <recommendedName>
        <fullName evidence="1">ATP-dependent RNA helicase PRP5/DDX46/KHDC4 KH domain-containing protein</fullName>
    </recommendedName>
</protein>
<dbReference type="Ensembl" id="ENSJHYT00000015225.1">
    <property type="protein sequence ID" value="ENSJHYP00000012590.1"/>
    <property type="gene ID" value="ENSJHYG00000009806.1"/>
</dbReference>
<feature type="domain" description="ATP-dependent RNA helicase PRP5/DDX46/KHDC4 KH" evidence="1">
    <location>
        <begin position="86"/>
        <end position="127"/>
    </location>
</feature>
<reference evidence="2" key="1">
    <citation type="submission" date="2025-08" db="UniProtKB">
        <authorList>
            <consortium name="Ensembl"/>
        </authorList>
    </citation>
    <scope>IDENTIFICATION</scope>
</reference>
<dbReference type="InterPro" id="IPR056149">
    <property type="entry name" value="PRP5/DDX46/KHDC4_KH"/>
</dbReference>
<evidence type="ECO:0000313" key="2">
    <source>
        <dbReference type="Ensembl" id="ENSJHYP00000012590.1"/>
    </source>
</evidence>